<evidence type="ECO:0000313" key="7">
    <source>
        <dbReference type="EMBL" id="NMG43254.1"/>
    </source>
</evidence>
<protein>
    <submittedName>
        <fullName evidence="7">NAD-glutamate dehydrogenase</fullName>
    </submittedName>
</protein>
<dbReference type="EMBL" id="WTVN01000006">
    <property type="protein sequence ID" value="NMG43254.1"/>
    <property type="molecule type" value="Genomic_DNA"/>
</dbReference>
<feature type="domain" description="NAD-glutamate dehydrogenase N-terminal ACT1" evidence="4">
    <location>
        <begin position="35"/>
        <end position="174"/>
    </location>
</feature>
<dbReference type="InterPro" id="IPR049062">
    <property type="entry name" value="NAD_Glu_DH_ACT2"/>
</dbReference>
<dbReference type="Pfam" id="PF21073">
    <property type="entry name" value="GDH_HM1"/>
    <property type="match status" value="1"/>
</dbReference>
<dbReference type="Pfam" id="PF21075">
    <property type="entry name" value="GDH_ACT1"/>
    <property type="match status" value="1"/>
</dbReference>
<dbReference type="Pfam" id="PF21079">
    <property type="entry name" value="GDH_HM2"/>
    <property type="match status" value="1"/>
</dbReference>
<dbReference type="InterPro" id="IPR024727">
    <property type="entry name" value="NAD_Glu_DH_N_ACT1"/>
</dbReference>
<evidence type="ECO:0000259" key="3">
    <source>
        <dbReference type="Pfam" id="PF21074"/>
    </source>
</evidence>
<feature type="domain" description="NAD-specific glutamate dehydrogenase C-terminal" evidence="3">
    <location>
        <begin position="1267"/>
        <end position="1603"/>
    </location>
</feature>
<proteinExistence type="predicted"/>
<dbReference type="Pfam" id="PF21074">
    <property type="entry name" value="GDH_C"/>
    <property type="match status" value="1"/>
</dbReference>
<dbReference type="Pfam" id="PF05088">
    <property type="entry name" value="Bac_GDH_CD"/>
    <property type="match status" value="1"/>
</dbReference>
<organism evidence="7 8">
    <name type="scientific">Aromatoleum toluvorans</name>
    <dbReference type="NCBI Taxonomy" id="92002"/>
    <lineage>
        <taxon>Bacteria</taxon>
        <taxon>Pseudomonadati</taxon>
        <taxon>Pseudomonadota</taxon>
        <taxon>Betaproteobacteria</taxon>
        <taxon>Rhodocyclales</taxon>
        <taxon>Rhodocyclaceae</taxon>
        <taxon>Aromatoleum</taxon>
    </lineage>
</organism>
<evidence type="ECO:0000259" key="6">
    <source>
        <dbReference type="Pfam" id="PF21077"/>
    </source>
</evidence>
<keyword evidence="8" id="KW-1185">Reference proteome</keyword>
<evidence type="ECO:0000313" key="8">
    <source>
        <dbReference type="Proteomes" id="UP000623795"/>
    </source>
</evidence>
<dbReference type="InterPro" id="IPR007780">
    <property type="entry name" value="NAD_Glu_DH_bac"/>
</dbReference>
<dbReference type="InterPro" id="IPR049056">
    <property type="entry name" value="NAD_Glu_DH_HM3"/>
</dbReference>
<evidence type="ECO:0000259" key="5">
    <source>
        <dbReference type="Pfam" id="PF21076"/>
    </source>
</evidence>
<evidence type="ECO:0000259" key="4">
    <source>
        <dbReference type="Pfam" id="PF21075"/>
    </source>
</evidence>
<dbReference type="PANTHER" id="PTHR43403">
    <property type="entry name" value="NAD-SPECIFIC GLUTAMATE DEHYDROGENASE"/>
    <property type="match status" value="1"/>
</dbReference>
<reference evidence="7 8" key="1">
    <citation type="submission" date="2019-12" db="EMBL/GenBank/DDBJ databases">
        <title>Comparative genomics gives insights into the taxonomy of the Azoarcus-Aromatoleum group and reveals separate origins of nif in the plant-associated Azoarcus and non-plant-associated Aromatoleum sub-groups.</title>
        <authorList>
            <person name="Lafos M."/>
            <person name="Maluk M."/>
            <person name="Batista M."/>
            <person name="Junghare M."/>
            <person name="Carmona M."/>
            <person name="Faoro H."/>
            <person name="Cruz L.M."/>
            <person name="Battistoni F."/>
            <person name="De Souza E."/>
            <person name="Pedrosa F."/>
            <person name="Chen W.-M."/>
            <person name="Poole P.S."/>
            <person name="Dixon R.A."/>
            <person name="James E.K."/>
        </authorList>
    </citation>
    <scope>NUCLEOTIDE SEQUENCE [LARGE SCALE GENOMIC DNA]</scope>
    <source>
        <strain evidence="7 8">Td21</strain>
    </source>
</reference>
<dbReference type="InterPro" id="IPR028971">
    <property type="entry name" value="NAD-GDH_cat"/>
</dbReference>
<feature type="domain" description="NAD-glutamate dehydrogenase ACT2" evidence="5">
    <location>
        <begin position="407"/>
        <end position="496"/>
    </location>
</feature>
<dbReference type="Pfam" id="PF21076">
    <property type="entry name" value="GDH_ACT2"/>
    <property type="match status" value="1"/>
</dbReference>
<dbReference type="InterPro" id="IPR048381">
    <property type="entry name" value="GDH_C"/>
</dbReference>
<dbReference type="Pfam" id="PF21078">
    <property type="entry name" value="GDH_HM3"/>
    <property type="match status" value="1"/>
</dbReference>
<dbReference type="InterPro" id="IPR049058">
    <property type="entry name" value="NAD_Glu_DH_HM2"/>
</dbReference>
<evidence type="ECO:0000256" key="1">
    <source>
        <dbReference type="ARBA" id="ARBA00023002"/>
    </source>
</evidence>
<feature type="domain" description="NAD-glutamate dehydrogenase ACT3" evidence="6">
    <location>
        <begin position="551"/>
        <end position="628"/>
    </location>
</feature>
<comment type="caution">
    <text evidence="7">The sequence shown here is derived from an EMBL/GenBank/DDBJ whole genome shotgun (WGS) entry which is preliminary data.</text>
</comment>
<dbReference type="InterPro" id="IPR036291">
    <property type="entry name" value="NAD(P)-bd_dom_sf"/>
</dbReference>
<dbReference type="PANTHER" id="PTHR43403:SF1">
    <property type="entry name" value="NAD-SPECIFIC GLUTAMATE DEHYDROGENASE"/>
    <property type="match status" value="1"/>
</dbReference>
<dbReference type="RefSeq" id="WP_169255165.1">
    <property type="nucleotide sequence ID" value="NZ_WTVN01000006.1"/>
</dbReference>
<keyword evidence="1" id="KW-0560">Oxidoreductase</keyword>
<dbReference type="Gene3D" id="3.40.50.720">
    <property type="entry name" value="NAD(P)-binding Rossmann-like Domain"/>
    <property type="match status" value="1"/>
</dbReference>
<dbReference type="InterPro" id="IPR049064">
    <property type="entry name" value="NAD_Glu_DH_ACT3"/>
</dbReference>
<dbReference type="Pfam" id="PF21077">
    <property type="entry name" value="GDH_ACT3"/>
    <property type="match status" value="1"/>
</dbReference>
<gene>
    <name evidence="7" type="ORF">GPA22_05845</name>
</gene>
<evidence type="ECO:0000259" key="2">
    <source>
        <dbReference type="Pfam" id="PF05088"/>
    </source>
</evidence>
<name>A0ABX1PYE3_9RHOO</name>
<dbReference type="SUPFAM" id="SSF51735">
    <property type="entry name" value="NAD(P)-binding Rossmann-fold domains"/>
    <property type="match status" value="1"/>
</dbReference>
<feature type="domain" description="NAD-glutamate dehydrogenase catalytic" evidence="2">
    <location>
        <begin position="727"/>
        <end position="1221"/>
    </location>
</feature>
<dbReference type="Proteomes" id="UP000623795">
    <property type="component" value="Unassembled WGS sequence"/>
</dbReference>
<sequence>MQTRHVESGAASFETILEQIAIKLPADQAALVGAFARRWFGQVTPEDIADYTVDDLYGAVLSHWNFARKHRGGTRLRVYNPKLEEHGWESTHTVIEIVNDDMPFLVDSIAMEVNRQGLTLHLIIHPVMRVVRDAEGVHQRIVEDADASEGHYESIIHVEVDRRTDAEDLDALRVGLEQVLADVRLAVADWPAMQQRVADIIAEVEQNPPPVAVGDIGESVAFLKWLMDDNLVLLGCRDYELAELDGKPELCIVAGSGLGLLREKEGERQSRSFGALPPELKTTLPNLPVLLTVTKSNTRSTVHRVGYIDRFSIKRFDADGHVCGERRVIGLLASTAYSTSPKLVPFLRRKVDAVIARAGLMPKSHAAKALLTILERYPRDELFQIEAEELFHQAMGILHLGERQRTRLFVRCDPFARFVCCLIYVPREHYNTDQRLRMQAVLMEAFNGVSSDFDVQFFESALARVLITVRTRGSAIPPFEVHELEQRIVRATRRWEDELHRVLLEHCGEERGMALLRRYGSAFPAGYREEYSPRVAVFDIEQMESVAGDGLAMSLYIPLEAPSGRLNFKIYRVGAPVPLSQSLPMLERMGVKVIDERPSDIARQDGQCVWIHDFGLAYDGAEELDIDTLRPLFHDAFLRAWRGEIESDDFNRLTLLAGLTWREITVLRAYAKHMKQAAFTFSQAYMQQTLAAHPRLARQLIELFSLRLDPARVAERARHEATVLAGIDDALNDVANLDEDRILRQFLAMVRATLRTNYYQRDADGAIKPYLSFKLDPRRIPNLPQPLPMFEIFVYAPRFEGVHLRGGKVARGGLRWSDRMEDYRTEVLGLVKAQIVKNAVIVPVGSKGGFVVRNPPPAGDREAVLAEGIACYRLYLHGLLDLTDNLVQGRVVPPPDVVRHDGDDPYLVVAADKGTASFSDYANGVAAEYGFWLGDAFASGGSAGYDHKKMAITARGAWESVKRHFRELGLDTQEQPFTAVGIGDMSGDVFGNGMLRSRKIRLIAAFDHRHVFFDPDPDPEASFVERERLFALPRSSWNDYDRTKISAGGGVWPRSAKSIALSPQMQAVLGVAAESLTPSELIRAILRAPVDLLYNGGIGTYVKATNETDAAVGDRANDAVRVNGAELRCRVIGEGGNLGMTQLGRIEYALKGGKLCTDAIDNSGGVDCSDHEVNIKILLNSVIAEGELTGKQRDALLVEMTDEVAALVLRDNYAQTQILSVTRARGMALLDEQAEFIRRLSFAGRLNRKLEFLPLDDEIAERAAARTGLVTPELAVLLAYSKIELYDEVLASDVPEDPYIGSALSRYFPEPLRERFAAHIARHPLRREIISTHVINSMINRVGPTFVGRLQGELGVTAADVVRAYMATREVFGLVPTWHAIEALDNRVEDAVQTAMIIDCGRLVQRGTLWFLRHREWLADLPATLAYFSPGVAALSEHLHRLVSDDYRAQLDAAVARYVERGVPEELALRIASLDELYSALDLVEIVADTGRPGPTVAAVYFTLGGHLDLYWLGTQINALPADTRWQNLARGALRVDLSNLARALAAEALKASPDLAQPDDLIAAWEARRTPQIDRYRHLLADVKTTQSIEMSMLSVLLRELRGMV</sequence>
<accession>A0ABX1PYE3</accession>
<dbReference type="InterPro" id="IPR049059">
    <property type="entry name" value="NAD_Glu_DH_HM1"/>
</dbReference>
<dbReference type="PIRSF" id="PIRSF036761">
    <property type="entry name" value="GDH_Mll4104"/>
    <property type="match status" value="1"/>
</dbReference>
<dbReference type="SUPFAM" id="SSF53223">
    <property type="entry name" value="Aminoacid dehydrogenase-like, N-terminal domain"/>
    <property type="match status" value="1"/>
</dbReference>
<dbReference type="InterPro" id="IPR046346">
    <property type="entry name" value="Aminoacid_DH-like_N_sf"/>
</dbReference>